<sequence>MPVVTVRRTSPIIALQFTGDNHEEVIAFLRQRGGTEVLLHHGNTLKVGSDCFLSWTVRKGDWLVHEKGSVCEVVFEDFFPDSYHIIKSGPFFGKKVVVSGTFREATRHAIKDLLLSSGAEVYGSVNKFTDILVCGKDAGSKLTKAKELGIEIIYESEILSLLK</sequence>
<evidence type="ECO:0000259" key="1">
    <source>
        <dbReference type="PROSITE" id="PS50172"/>
    </source>
</evidence>
<keyword evidence="2" id="KW-0436">Ligase</keyword>
<dbReference type="InterPro" id="IPR036420">
    <property type="entry name" value="BRCT_dom_sf"/>
</dbReference>
<dbReference type="OrthoDB" id="31670at10239"/>
<dbReference type="SUPFAM" id="SSF52113">
    <property type="entry name" value="BRCT domain"/>
    <property type="match status" value="1"/>
</dbReference>
<feature type="domain" description="BRCT" evidence="1">
    <location>
        <begin position="86"/>
        <end position="163"/>
    </location>
</feature>
<gene>
    <name evidence="2" type="ORF">MAR10_012</name>
</gene>
<evidence type="ECO:0000313" key="2">
    <source>
        <dbReference type="EMBL" id="AFV81244.1"/>
    </source>
</evidence>
<dbReference type="InterPro" id="IPR001357">
    <property type="entry name" value="BRCT_dom"/>
</dbReference>
<dbReference type="CDD" id="cd17748">
    <property type="entry name" value="BRCT_DNA_ligase_like"/>
    <property type="match status" value="1"/>
</dbReference>
<evidence type="ECO:0000313" key="3">
    <source>
        <dbReference type="Proteomes" id="UP000009398"/>
    </source>
</evidence>
<organism evidence="2 3">
    <name type="scientific">Vibrio phage vB_VpaS_MAR10</name>
    <dbReference type="NCBI Taxonomy" id="1229755"/>
    <lineage>
        <taxon>Viruses</taxon>
        <taxon>Duplodnaviria</taxon>
        <taxon>Heunggongvirae</taxon>
        <taxon>Uroviricota</taxon>
        <taxon>Caudoviricetes</taxon>
        <taxon>Mardecavirus</taxon>
        <taxon>Mardecavirus MAR10</taxon>
    </lineage>
</organism>
<dbReference type="GO" id="GO:0016874">
    <property type="term" value="F:ligase activity"/>
    <property type="evidence" value="ECO:0007669"/>
    <property type="project" value="UniProtKB-KW"/>
</dbReference>
<dbReference type="RefSeq" id="YP_007111858.1">
    <property type="nucleotide sequence ID" value="NC_019713.1"/>
</dbReference>
<accession>K7R2D7</accession>
<protein>
    <submittedName>
        <fullName evidence="2">DNA ligase</fullName>
    </submittedName>
</protein>
<dbReference type="Proteomes" id="UP000009398">
    <property type="component" value="Segment"/>
</dbReference>
<reference evidence="2 3" key="1">
    <citation type="journal article" date="2012" name="J. Virol.">
        <title>Genome Sequence of Temperate Vibrio parahaemolyticus Bacteriophage vB_VpaS_MAR10.</title>
        <authorList>
            <person name="Alanis Villa A."/>
            <person name="Kropinski A.M."/>
            <person name="Abbasifar R."/>
            <person name="Abbasifar A."/>
            <person name="Griffiths M.W."/>
        </authorList>
    </citation>
    <scope>NUCLEOTIDE SEQUENCE [LARGE SCALE GENOMIC DNA]</scope>
</reference>
<dbReference type="GeneID" id="14181744"/>
<dbReference type="EMBL" id="JX556418">
    <property type="protein sequence ID" value="AFV81244.1"/>
    <property type="molecule type" value="Genomic_DNA"/>
</dbReference>
<dbReference type="Gene3D" id="3.40.50.10190">
    <property type="entry name" value="BRCT domain"/>
    <property type="match status" value="1"/>
</dbReference>
<keyword evidence="3" id="KW-1185">Reference proteome</keyword>
<dbReference type="PROSITE" id="PS50172">
    <property type="entry name" value="BRCT"/>
    <property type="match status" value="1"/>
</dbReference>
<dbReference type="Pfam" id="PF00533">
    <property type="entry name" value="BRCT"/>
    <property type="match status" value="1"/>
</dbReference>
<dbReference type="KEGG" id="vg:14181744"/>
<proteinExistence type="predicted"/>
<dbReference type="SMART" id="SM00292">
    <property type="entry name" value="BRCT"/>
    <property type="match status" value="1"/>
</dbReference>
<name>K7R2D7_9CAUD</name>